<dbReference type="CDD" id="cd02516">
    <property type="entry name" value="CDP-ME_synthetase"/>
    <property type="match status" value="1"/>
</dbReference>
<dbReference type="RefSeq" id="WP_061853718.1">
    <property type="nucleotide sequence ID" value="NZ_BKAQ01000007.1"/>
</dbReference>
<dbReference type="InterPro" id="IPR050088">
    <property type="entry name" value="IspD/TarI_cytidylyltransf_bact"/>
</dbReference>
<dbReference type="InterPro" id="IPR034683">
    <property type="entry name" value="IspD/TarI"/>
</dbReference>
<dbReference type="PANTHER" id="PTHR32125:SF8">
    <property type="entry name" value="RIBITOL-5-PHOSPHATE CYTIDYLYLTRANSFERASE"/>
    <property type="match status" value="1"/>
</dbReference>
<keyword evidence="3 9" id="KW-0548">Nucleotidyltransferase</keyword>
<dbReference type="EMBL" id="LUGM01000002">
    <property type="protein sequence ID" value="KYH13487.1"/>
    <property type="molecule type" value="Genomic_DNA"/>
</dbReference>
<dbReference type="KEGG" id="skl:C7J89_03585"/>
<gene>
    <name evidence="9 10" type="primary">tarI</name>
    <name evidence="12" type="ORF">A0131_01510</name>
    <name evidence="11" type="ORF">K8V85_04515</name>
    <name evidence="10" type="ORF">SKL01_10230</name>
</gene>
<feature type="site" description="Positions ribitol 5-phosphate for the nucleophilic attack" evidence="9">
    <location>
        <position position="217"/>
    </location>
</feature>
<dbReference type="Proteomes" id="UP000706163">
    <property type="component" value="Unassembled WGS sequence"/>
</dbReference>
<keyword evidence="2 9" id="KW-0808">Transferase</keyword>
<evidence type="ECO:0000256" key="7">
    <source>
        <dbReference type="ARBA" id="ARBA00056549"/>
    </source>
</evidence>
<dbReference type="GO" id="GO:0071555">
    <property type="term" value="P:cell wall organization"/>
    <property type="evidence" value="ECO:0007669"/>
    <property type="project" value="UniProtKB-KW"/>
</dbReference>
<sequence>MIYAGILAGGVGSRMGNVPLPKQFLDLDGKPILVHTVEKFLLTSDFDKIYIATPQKWISHTKDTLRKHDITDERVVVVQGGADRNETIMSIINAIEAENKITDDDVIVTHDAVRPFLTRRIIKENIDAVIKHGAVDTVITATDTIISSKDGEAINSIPVRDEMYQGQTPQSFNINLLRDSYNALSEDDKKILTDACKILVVADKKVKLVLGELYNIKITTPYDLKVANSIIKGGMLSD</sequence>
<evidence type="ECO:0000256" key="8">
    <source>
        <dbReference type="ARBA" id="ARBA00061485"/>
    </source>
</evidence>
<comment type="pathway">
    <text evidence="1 9">Cell wall biogenesis; poly(ribitol phosphate) teichoic acid biosynthesis.</text>
</comment>
<comment type="similarity">
    <text evidence="8 9">Belongs to the IspD/TarI cytidylyltransferase family. TarI subfamily.</text>
</comment>
<dbReference type="NCBIfam" id="NF001183">
    <property type="entry name" value="PRK00155.1-3"/>
    <property type="match status" value="1"/>
</dbReference>
<dbReference type="InterPro" id="IPR018294">
    <property type="entry name" value="ISPD_synthase_CS"/>
</dbReference>
<reference evidence="12 13" key="1">
    <citation type="submission" date="2016-02" db="EMBL/GenBank/DDBJ databases">
        <title>Draft genome sequence of hydrocarbon degrading Staphylococcus saprophyticus Strain CNV2, isolated from crude-oil contaminated soil from Noonmati Oil Refinery, Guwahati, Assam, India.</title>
        <authorList>
            <person name="Mukherjee A."/>
            <person name="Chettri B."/>
            <person name="Langpoklakpam J."/>
            <person name="Singh A.K."/>
            <person name="Chattopadhyay D.J."/>
        </authorList>
    </citation>
    <scope>NUCLEOTIDE SEQUENCE [LARGE SCALE GENOMIC DNA]</scope>
    <source>
        <strain evidence="12 13">CNV2</strain>
    </source>
</reference>
<dbReference type="EMBL" id="DYVT01000048">
    <property type="protein sequence ID" value="HJF67554.1"/>
    <property type="molecule type" value="Genomic_DNA"/>
</dbReference>
<comment type="catalytic activity">
    <reaction evidence="6 9">
        <text>D-ribitol 5-phosphate + CTP + H(+) = CDP-L-ribitol + diphosphate</text>
        <dbReference type="Rhea" id="RHEA:12456"/>
        <dbReference type="ChEBI" id="CHEBI:15378"/>
        <dbReference type="ChEBI" id="CHEBI:33019"/>
        <dbReference type="ChEBI" id="CHEBI:37563"/>
        <dbReference type="ChEBI" id="CHEBI:57608"/>
        <dbReference type="ChEBI" id="CHEBI:57695"/>
        <dbReference type="EC" id="2.7.7.40"/>
    </reaction>
</comment>
<protein>
    <recommendedName>
        <fullName evidence="9">Ribitol-5-phosphate cytidylyltransferase</fullName>
        <ecNumber evidence="9">2.7.7.40</ecNumber>
    </recommendedName>
</protein>
<dbReference type="InterPro" id="IPR034709">
    <property type="entry name" value="TarI"/>
</dbReference>
<evidence type="ECO:0000313" key="10">
    <source>
        <dbReference type="EMBL" id="GEP81845.1"/>
    </source>
</evidence>
<accession>A0A151A2E5</accession>
<dbReference type="AlphaFoldDB" id="A0A151A2E5"/>
<dbReference type="FunFam" id="3.90.550.10:FF:000003">
    <property type="entry name" value="2-C-methyl-D-erythritol 4-phosphate cytidylyltransferase"/>
    <property type="match status" value="1"/>
</dbReference>
<dbReference type="PANTHER" id="PTHR32125">
    <property type="entry name" value="2-C-METHYL-D-ERYTHRITOL 4-PHOSPHATE CYTIDYLYLTRANSFERASE, CHLOROPLASTIC"/>
    <property type="match status" value="1"/>
</dbReference>
<dbReference type="GO" id="GO:0008299">
    <property type="term" value="P:isoprenoid biosynthetic process"/>
    <property type="evidence" value="ECO:0007669"/>
    <property type="project" value="InterPro"/>
</dbReference>
<dbReference type="GO" id="GO:1902012">
    <property type="term" value="P:poly(ribitol phosphate) teichoic acid biosynthetic process"/>
    <property type="evidence" value="ECO:0007669"/>
    <property type="project" value="UniProtKB-UniRule"/>
</dbReference>
<evidence type="ECO:0000313" key="14">
    <source>
        <dbReference type="Proteomes" id="UP000321040"/>
    </source>
</evidence>
<feature type="binding site" evidence="9">
    <location>
        <begin position="7"/>
        <end position="10"/>
    </location>
    <ligand>
        <name>CTP</name>
        <dbReference type="ChEBI" id="CHEBI:37563"/>
    </ligand>
</feature>
<dbReference type="PROSITE" id="PS01295">
    <property type="entry name" value="ISPD"/>
    <property type="match status" value="1"/>
</dbReference>
<reference evidence="10 14" key="2">
    <citation type="submission" date="2019-07" db="EMBL/GenBank/DDBJ databases">
        <title>Whole genome shotgun sequence of Staphylococcus kloosii NBRC 109624.</title>
        <authorList>
            <person name="Hosoyama A."/>
            <person name="Uohara A."/>
            <person name="Ohji S."/>
            <person name="Ichikawa N."/>
        </authorList>
    </citation>
    <scope>NUCLEOTIDE SEQUENCE [LARGE SCALE GENOMIC DNA]</scope>
    <source>
        <strain evidence="10 14">NBRC 109624</strain>
    </source>
</reference>
<evidence type="ECO:0000313" key="12">
    <source>
        <dbReference type="EMBL" id="KYH13487.1"/>
    </source>
</evidence>
<evidence type="ECO:0000313" key="11">
    <source>
        <dbReference type="EMBL" id="HJF67554.1"/>
    </source>
</evidence>
<dbReference type="UniPathway" id="UPA00790"/>
<feature type="binding site" evidence="9">
    <location>
        <begin position="81"/>
        <end position="87"/>
    </location>
    <ligand>
        <name>CTP</name>
        <dbReference type="ChEBI" id="CHEBI:37563"/>
    </ligand>
</feature>
<feature type="site" description="Transition state stabilizer" evidence="9">
    <location>
        <position position="22"/>
    </location>
</feature>
<evidence type="ECO:0000313" key="13">
    <source>
        <dbReference type="Proteomes" id="UP000075418"/>
    </source>
</evidence>
<evidence type="ECO:0000256" key="2">
    <source>
        <dbReference type="ARBA" id="ARBA00022679"/>
    </source>
</evidence>
<evidence type="ECO:0000256" key="5">
    <source>
        <dbReference type="ARBA" id="ARBA00023316"/>
    </source>
</evidence>
<organism evidence="12 13">
    <name type="scientific">Staphylococcus kloosii</name>
    <dbReference type="NCBI Taxonomy" id="29384"/>
    <lineage>
        <taxon>Bacteria</taxon>
        <taxon>Bacillati</taxon>
        <taxon>Bacillota</taxon>
        <taxon>Bacilli</taxon>
        <taxon>Bacillales</taxon>
        <taxon>Staphylococcaceae</taxon>
        <taxon>Staphylococcus</taxon>
    </lineage>
</organism>
<dbReference type="EC" id="2.7.7.40" evidence="9"/>
<keyword evidence="14" id="KW-1185">Reference proteome</keyword>
<dbReference type="GeneID" id="69904410"/>
<dbReference type="Pfam" id="PF01128">
    <property type="entry name" value="IspD"/>
    <property type="match status" value="1"/>
</dbReference>
<feature type="site" description="Transition state stabilizer" evidence="9">
    <location>
        <position position="14"/>
    </location>
</feature>
<dbReference type="OrthoDB" id="9806837at2"/>
<dbReference type="Proteomes" id="UP000075418">
    <property type="component" value="Unassembled WGS sequence"/>
</dbReference>
<dbReference type="InterPro" id="IPR029044">
    <property type="entry name" value="Nucleotide-diphossugar_trans"/>
</dbReference>
<dbReference type="EMBL" id="BKAQ01000007">
    <property type="protein sequence ID" value="GEP81845.1"/>
    <property type="molecule type" value="Genomic_DNA"/>
</dbReference>
<dbReference type="SUPFAM" id="SSF53448">
    <property type="entry name" value="Nucleotide-diphospho-sugar transferases"/>
    <property type="match status" value="1"/>
</dbReference>
<comment type="function">
    <text evidence="7 9">Catalyzes the transfer of the cytidylyl group of CTP to D-ribitol 5-phosphate.</text>
</comment>
<dbReference type="GO" id="GO:0047349">
    <property type="term" value="F:D-ribitol-5-phosphate cytidylyltransferase activity"/>
    <property type="evidence" value="ECO:0007669"/>
    <property type="project" value="UniProtKB-UniRule"/>
</dbReference>
<evidence type="ECO:0000256" key="4">
    <source>
        <dbReference type="ARBA" id="ARBA00022944"/>
    </source>
</evidence>
<comment type="caution">
    <text evidence="9">Lacks conserved residue(s) required for the propagation of feature annotation.</text>
</comment>
<comment type="caution">
    <text evidence="12">The sequence shown here is derived from an EMBL/GenBank/DDBJ whole genome shotgun (WGS) entry which is preliminary data.</text>
</comment>
<reference evidence="11" key="4">
    <citation type="submission" date="2021-09" db="EMBL/GenBank/DDBJ databases">
        <authorList>
            <person name="Gilroy R."/>
        </authorList>
    </citation>
    <scope>NUCLEOTIDE SEQUENCE</scope>
    <source>
        <strain evidence="11">CHK149-3286</strain>
    </source>
</reference>
<evidence type="ECO:0000256" key="3">
    <source>
        <dbReference type="ARBA" id="ARBA00022695"/>
    </source>
</evidence>
<keyword evidence="5 9" id="KW-0961">Cell wall biogenesis/degradation</keyword>
<dbReference type="Proteomes" id="UP000321040">
    <property type="component" value="Unassembled WGS sequence"/>
</dbReference>
<reference evidence="11" key="3">
    <citation type="journal article" date="2021" name="PeerJ">
        <title>Extensive microbial diversity within the chicken gut microbiome revealed by metagenomics and culture.</title>
        <authorList>
            <person name="Gilroy R."/>
            <person name="Ravi A."/>
            <person name="Getino M."/>
            <person name="Pursley I."/>
            <person name="Horton D.L."/>
            <person name="Alikhan N.F."/>
            <person name="Baker D."/>
            <person name="Gharbi K."/>
            <person name="Hall N."/>
            <person name="Watson M."/>
            <person name="Adriaenssens E.M."/>
            <person name="Foster-Nyarko E."/>
            <person name="Jarju S."/>
            <person name="Secka A."/>
            <person name="Antonio M."/>
            <person name="Oren A."/>
            <person name="Chaudhuri R.R."/>
            <person name="La Ragione R."/>
            <person name="Hildebrand F."/>
            <person name="Pallen M.J."/>
        </authorList>
    </citation>
    <scope>NUCLEOTIDE SEQUENCE</scope>
    <source>
        <strain evidence="11">CHK149-3286</strain>
    </source>
</reference>
<evidence type="ECO:0000256" key="6">
    <source>
        <dbReference type="ARBA" id="ARBA00049484"/>
    </source>
</evidence>
<evidence type="ECO:0000256" key="9">
    <source>
        <dbReference type="HAMAP-Rule" id="MF_02068"/>
    </source>
</evidence>
<dbReference type="HAMAP" id="MF_02068">
    <property type="entry name" value="TarI"/>
    <property type="match status" value="1"/>
</dbReference>
<proteinExistence type="inferred from homology"/>
<dbReference type="GO" id="GO:0050518">
    <property type="term" value="F:2-C-methyl-D-erythritol 4-phosphate cytidylyltransferase activity"/>
    <property type="evidence" value="ECO:0007669"/>
    <property type="project" value="UniProtKB-ARBA"/>
</dbReference>
<feature type="site" description="Positions ribitol 5-phosphate for the nucleophilic attack" evidence="9">
    <location>
        <position position="160"/>
    </location>
</feature>
<accession>A0A2T4RF43</accession>
<keyword evidence="4 9" id="KW-0777">Teichoic acid biosynthesis</keyword>
<dbReference type="Gene3D" id="3.90.550.10">
    <property type="entry name" value="Spore Coat Polysaccharide Biosynthesis Protein SpsA, Chain A"/>
    <property type="match status" value="1"/>
</dbReference>
<evidence type="ECO:0000256" key="1">
    <source>
        <dbReference type="ARBA" id="ARBA00004837"/>
    </source>
</evidence>
<name>A0A151A2E5_9STAP</name>